<feature type="region of interest" description="Disordered" evidence="1">
    <location>
        <begin position="89"/>
        <end position="123"/>
    </location>
</feature>
<sequence length="123" mass="13033">MFVSATRRCSRTACPRPAAATLTYVQADSTVVIGPLASRAEPGAHDLCRDHAERFTPPLSWHVIRLGAGEAPPQRSRDDLLAIADAVREAARPAPAPPEQPPASPGTGTRRGHLRVLPTGGEE</sequence>
<evidence type="ECO:0000256" key="1">
    <source>
        <dbReference type="SAM" id="MobiDB-lite"/>
    </source>
</evidence>
<proteinExistence type="predicted"/>
<protein>
    <recommendedName>
        <fullName evidence="4">DUF3499 domain-containing protein</fullName>
    </recommendedName>
</protein>
<dbReference type="Pfam" id="PF12005">
    <property type="entry name" value="DUF3499"/>
    <property type="match status" value="1"/>
</dbReference>
<gene>
    <name evidence="2" type="ORF">GCM10011333_21900</name>
</gene>
<evidence type="ECO:0000313" key="2">
    <source>
        <dbReference type="EMBL" id="GGA18472.1"/>
    </source>
</evidence>
<feature type="compositionally biased region" description="Pro residues" evidence="1">
    <location>
        <begin position="94"/>
        <end position="104"/>
    </location>
</feature>
<reference evidence="2" key="1">
    <citation type="journal article" date="2014" name="Int. J. Syst. Evol. Microbiol.">
        <title>Complete genome sequence of Corynebacterium casei LMG S-19264T (=DSM 44701T), isolated from a smear-ripened cheese.</title>
        <authorList>
            <consortium name="US DOE Joint Genome Institute (JGI-PGF)"/>
            <person name="Walter F."/>
            <person name="Albersmeier A."/>
            <person name="Kalinowski J."/>
            <person name="Ruckert C."/>
        </authorList>
    </citation>
    <scope>NUCLEOTIDE SEQUENCE</scope>
    <source>
        <strain evidence="2">CGMCC 1.12785</strain>
    </source>
</reference>
<evidence type="ECO:0008006" key="4">
    <source>
        <dbReference type="Google" id="ProtNLM"/>
    </source>
</evidence>
<evidence type="ECO:0000313" key="3">
    <source>
        <dbReference type="Proteomes" id="UP000616114"/>
    </source>
</evidence>
<organism evidence="2 3">
    <name type="scientific">Sediminivirga luteola</name>
    <dbReference type="NCBI Taxonomy" id="1774748"/>
    <lineage>
        <taxon>Bacteria</taxon>
        <taxon>Bacillati</taxon>
        <taxon>Actinomycetota</taxon>
        <taxon>Actinomycetes</taxon>
        <taxon>Micrococcales</taxon>
        <taxon>Brevibacteriaceae</taxon>
        <taxon>Sediminivirga</taxon>
    </lineage>
</organism>
<dbReference type="EMBL" id="BMFY01000009">
    <property type="protein sequence ID" value="GGA18472.1"/>
    <property type="molecule type" value="Genomic_DNA"/>
</dbReference>
<keyword evidence="3" id="KW-1185">Reference proteome</keyword>
<accession>A0A8J2XLI4</accession>
<dbReference type="InterPro" id="IPR021888">
    <property type="entry name" value="DUF3499"/>
</dbReference>
<dbReference type="Proteomes" id="UP000616114">
    <property type="component" value="Unassembled WGS sequence"/>
</dbReference>
<dbReference type="AlphaFoldDB" id="A0A8J2XLI4"/>
<name>A0A8J2XLI4_9MICO</name>
<comment type="caution">
    <text evidence="2">The sequence shown here is derived from an EMBL/GenBank/DDBJ whole genome shotgun (WGS) entry which is preliminary data.</text>
</comment>
<reference evidence="2" key="2">
    <citation type="submission" date="2020-09" db="EMBL/GenBank/DDBJ databases">
        <authorList>
            <person name="Sun Q."/>
            <person name="Zhou Y."/>
        </authorList>
    </citation>
    <scope>NUCLEOTIDE SEQUENCE</scope>
    <source>
        <strain evidence="2">CGMCC 1.12785</strain>
    </source>
</reference>